<dbReference type="RefSeq" id="WP_063372270.1">
    <property type="nucleotide sequence ID" value="NZ_AUXX01000023.1"/>
</dbReference>
<dbReference type="AlphaFoldDB" id="A0A161YSD1"/>
<gene>
    <name evidence="1" type="ORF">N478_03310</name>
</gene>
<reference evidence="1 2" key="1">
    <citation type="submission" date="2013-07" db="EMBL/GenBank/DDBJ databases">
        <title>Comparative Genomic and Metabolomic Analysis of Twelve Strains of Pseudoalteromonas luteoviolacea.</title>
        <authorList>
            <person name="Vynne N.G."/>
            <person name="Mansson M."/>
            <person name="Gram L."/>
        </authorList>
    </citation>
    <scope>NUCLEOTIDE SEQUENCE [LARGE SCALE GENOMIC DNA]</scope>
    <source>
        <strain evidence="1 2">S4060-1</strain>
    </source>
</reference>
<name>A0A161YSD1_9GAMM</name>
<comment type="caution">
    <text evidence="1">The sequence shown here is derived from an EMBL/GenBank/DDBJ whole genome shotgun (WGS) entry which is preliminary data.</text>
</comment>
<evidence type="ECO:0008006" key="3">
    <source>
        <dbReference type="Google" id="ProtNLM"/>
    </source>
</evidence>
<dbReference type="InterPro" id="IPR011008">
    <property type="entry name" value="Dimeric_a/b-barrel"/>
</dbReference>
<protein>
    <recommendedName>
        <fullName evidence="3">ABM domain-containing protein</fullName>
    </recommendedName>
</protein>
<dbReference type="Proteomes" id="UP000076661">
    <property type="component" value="Unassembled WGS sequence"/>
</dbReference>
<evidence type="ECO:0000313" key="2">
    <source>
        <dbReference type="Proteomes" id="UP000076661"/>
    </source>
</evidence>
<dbReference type="SUPFAM" id="SSF54909">
    <property type="entry name" value="Dimeric alpha+beta barrel"/>
    <property type="match status" value="1"/>
</dbReference>
<dbReference type="Gene3D" id="3.30.70.100">
    <property type="match status" value="1"/>
</dbReference>
<dbReference type="PATRIC" id="fig|1365257.3.peg.3137"/>
<sequence length="104" mass="11630">MKQNIIEIVTFKLNAGVSTEQMLEKSAAFEEFAAKQSGFLYRSLAHQADTDTFVDVSYWETLEDNKKMQAAFEEVDVCQAFCALVDKESVGISHHTVLTKSCDA</sequence>
<proteinExistence type="predicted"/>
<organism evidence="1 2">
    <name type="scientific">Pseudoalteromonas luteoviolacea S4060-1</name>
    <dbReference type="NCBI Taxonomy" id="1365257"/>
    <lineage>
        <taxon>Bacteria</taxon>
        <taxon>Pseudomonadati</taxon>
        <taxon>Pseudomonadota</taxon>
        <taxon>Gammaproteobacteria</taxon>
        <taxon>Alteromonadales</taxon>
        <taxon>Pseudoalteromonadaceae</taxon>
        <taxon>Pseudoalteromonas</taxon>
    </lineage>
</organism>
<accession>A0A161YSD1</accession>
<evidence type="ECO:0000313" key="1">
    <source>
        <dbReference type="EMBL" id="KZN65050.1"/>
    </source>
</evidence>
<dbReference type="EMBL" id="AUXX01000023">
    <property type="protein sequence ID" value="KZN65050.1"/>
    <property type="molecule type" value="Genomic_DNA"/>
</dbReference>